<proteinExistence type="predicted"/>
<dbReference type="Proteomes" id="UP001085076">
    <property type="component" value="Miscellaneous, Linkage group lg03"/>
</dbReference>
<reference evidence="2" key="2">
    <citation type="journal article" date="2022" name="Hortic Res">
        <title>The genome of Dioscorea zingiberensis sheds light on the biosynthesis, origin and evolution of the medicinally important diosgenin saponins.</title>
        <authorList>
            <person name="Li Y."/>
            <person name="Tan C."/>
            <person name="Li Z."/>
            <person name="Guo J."/>
            <person name="Li S."/>
            <person name="Chen X."/>
            <person name="Wang C."/>
            <person name="Dai X."/>
            <person name="Yang H."/>
            <person name="Song W."/>
            <person name="Hou L."/>
            <person name="Xu J."/>
            <person name="Tong Z."/>
            <person name="Xu A."/>
            <person name="Yuan X."/>
            <person name="Wang W."/>
            <person name="Yang Q."/>
            <person name="Chen L."/>
            <person name="Sun Z."/>
            <person name="Wang K."/>
            <person name="Pan B."/>
            <person name="Chen J."/>
            <person name="Bao Y."/>
            <person name="Liu F."/>
            <person name="Qi X."/>
            <person name="Gang D.R."/>
            <person name="Wen J."/>
            <person name="Li J."/>
        </authorList>
    </citation>
    <scope>NUCLEOTIDE SEQUENCE</scope>
    <source>
        <strain evidence="2">Dzin_1.0</strain>
    </source>
</reference>
<feature type="region of interest" description="Disordered" evidence="1">
    <location>
        <begin position="123"/>
        <end position="142"/>
    </location>
</feature>
<feature type="compositionally biased region" description="Basic and acidic residues" evidence="1">
    <location>
        <begin position="127"/>
        <end position="142"/>
    </location>
</feature>
<evidence type="ECO:0000256" key="1">
    <source>
        <dbReference type="SAM" id="MobiDB-lite"/>
    </source>
</evidence>
<reference evidence="2" key="1">
    <citation type="submission" date="2021-03" db="EMBL/GenBank/DDBJ databases">
        <authorList>
            <person name="Li Z."/>
            <person name="Yang C."/>
        </authorList>
    </citation>
    <scope>NUCLEOTIDE SEQUENCE</scope>
    <source>
        <strain evidence="2">Dzin_1.0</strain>
        <tissue evidence="2">Leaf</tissue>
    </source>
</reference>
<accession>A0A9D5CWR6</accession>
<dbReference type="AlphaFoldDB" id="A0A9D5CWR6"/>
<keyword evidence="3" id="KW-1185">Reference proteome</keyword>
<feature type="region of interest" description="Disordered" evidence="1">
    <location>
        <begin position="1"/>
        <end position="23"/>
    </location>
</feature>
<gene>
    <name evidence="2" type="ORF">J5N97_015282</name>
</gene>
<evidence type="ECO:0000313" key="2">
    <source>
        <dbReference type="EMBL" id="KAJ0979808.1"/>
    </source>
</evidence>
<protein>
    <submittedName>
        <fullName evidence="2">Uncharacterized protein</fullName>
    </submittedName>
</protein>
<comment type="caution">
    <text evidence="2">The sequence shown here is derived from an EMBL/GenBank/DDBJ whole genome shotgun (WGS) entry which is preliminary data.</text>
</comment>
<evidence type="ECO:0000313" key="3">
    <source>
        <dbReference type="Proteomes" id="UP001085076"/>
    </source>
</evidence>
<organism evidence="2 3">
    <name type="scientific">Dioscorea zingiberensis</name>
    <dbReference type="NCBI Taxonomy" id="325984"/>
    <lineage>
        <taxon>Eukaryota</taxon>
        <taxon>Viridiplantae</taxon>
        <taxon>Streptophyta</taxon>
        <taxon>Embryophyta</taxon>
        <taxon>Tracheophyta</taxon>
        <taxon>Spermatophyta</taxon>
        <taxon>Magnoliopsida</taxon>
        <taxon>Liliopsida</taxon>
        <taxon>Dioscoreales</taxon>
        <taxon>Dioscoreaceae</taxon>
        <taxon>Dioscorea</taxon>
    </lineage>
</organism>
<feature type="compositionally biased region" description="Low complexity" evidence="1">
    <location>
        <begin position="81"/>
        <end position="91"/>
    </location>
</feature>
<name>A0A9D5CWR6_9LILI</name>
<dbReference type="EMBL" id="JAGGNH010000003">
    <property type="protein sequence ID" value="KAJ0979808.1"/>
    <property type="molecule type" value="Genomic_DNA"/>
</dbReference>
<sequence>MYNSGKSKRSPPPADAAPTDKLTPPLLWLKRSCKSFHTSAADSMESVVASNNFRGPISYERREVEGLLSLPLLPPPPPPQQEKQQQKKTPQSHAVNLHFNQSWNFTVIVNYPDVHPIVQHNTTRTANEAHKDSGDLDLSLHL</sequence>
<feature type="region of interest" description="Disordered" evidence="1">
    <location>
        <begin position="69"/>
        <end position="93"/>
    </location>
</feature>